<keyword evidence="2" id="KW-1185">Reference proteome</keyword>
<reference evidence="1" key="1">
    <citation type="submission" date="2022-02" db="EMBL/GenBank/DDBJ databases">
        <authorList>
            <person name="Henning P.M."/>
            <person name="McCubbin A.G."/>
            <person name="Shore J.S."/>
        </authorList>
    </citation>
    <scope>NUCLEOTIDE SEQUENCE</scope>
    <source>
        <strain evidence="1">F60SS</strain>
        <tissue evidence="1">Leaves</tissue>
    </source>
</reference>
<dbReference type="OrthoDB" id="1834906at2759"/>
<sequence>MLKTEARNLRNSRNQLRYFHPSTGISSDEEGGYVNFSMPGDPDEGNFVVEWGQEDLDVPDPDVYKSVYEMFSRLYIVAKVGLDLNEPLVVGIFVYNRLGQSTWLSFSYIRLGSFCYRCRKLHHTIGRFHVKPRENEERRTKSRFHFSPWLKTPLISCKHCPRMKTKAKKKSRKQATYSRKKARTFVDESTMAAQMATNLHNEWVNSLVLVAKKILKSTPVWLLRNLLP</sequence>
<name>A0A9Q0FSB4_9ROSI</name>
<organism evidence="1 2">
    <name type="scientific">Turnera subulata</name>
    <dbReference type="NCBI Taxonomy" id="218843"/>
    <lineage>
        <taxon>Eukaryota</taxon>
        <taxon>Viridiplantae</taxon>
        <taxon>Streptophyta</taxon>
        <taxon>Embryophyta</taxon>
        <taxon>Tracheophyta</taxon>
        <taxon>Spermatophyta</taxon>
        <taxon>Magnoliopsida</taxon>
        <taxon>eudicotyledons</taxon>
        <taxon>Gunneridae</taxon>
        <taxon>Pentapetalae</taxon>
        <taxon>rosids</taxon>
        <taxon>fabids</taxon>
        <taxon>Malpighiales</taxon>
        <taxon>Passifloraceae</taxon>
        <taxon>Turnera</taxon>
    </lineage>
</organism>
<protein>
    <submittedName>
        <fullName evidence="1">Uncharacterized protein</fullName>
    </submittedName>
</protein>
<proteinExistence type="predicted"/>
<dbReference type="Proteomes" id="UP001141552">
    <property type="component" value="Unassembled WGS sequence"/>
</dbReference>
<dbReference type="AlphaFoldDB" id="A0A9Q0FSB4"/>
<comment type="caution">
    <text evidence="1">The sequence shown here is derived from an EMBL/GenBank/DDBJ whole genome shotgun (WGS) entry which is preliminary data.</text>
</comment>
<dbReference type="EMBL" id="JAKUCV010004022">
    <property type="protein sequence ID" value="KAJ4836785.1"/>
    <property type="molecule type" value="Genomic_DNA"/>
</dbReference>
<gene>
    <name evidence="1" type="ORF">Tsubulata_004701</name>
</gene>
<reference evidence="1" key="2">
    <citation type="journal article" date="2023" name="Plants (Basel)">
        <title>Annotation of the Turnera subulata (Passifloraceae) Draft Genome Reveals the S-Locus Evolved after the Divergence of Turneroideae from Passifloroideae in a Stepwise Manner.</title>
        <authorList>
            <person name="Henning P.M."/>
            <person name="Roalson E.H."/>
            <person name="Mir W."/>
            <person name="McCubbin A.G."/>
            <person name="Shore J.S."/>
        </authorList>
    </citation>
    <scope>NUCLEOTIDE SEQUENCE</scope>
    <source>
        <strain evidence="1">F60SS</strain>
    </source>
</reference>
<accession>A0A9Q0FSB4</accession>
<evidence type="ECO:0000313" key="2">
    <source>
        <dbReference type="Proteomes" id="UP001141552"/>
    </source>
</evidence>
<evidence type="ECO:0000313" key="1">
    <source>
        <dbReference type="EMBL" id="KAJ4836785.1"/>
    </source>
</evidence>